<protein>
    <recommendedName>
        <fullName evidence="4">DUF4064 domain-containing protein</fullName>
    </recommendedName>
</protein>
<evidence type="ECO:0000313" key="2">
    <source>
        <dbReference type="EMBL" id="EEG48199.1"/>
    </source>
</evidence>
<dbReference type="HOGENOM" id="CLU_144636_0_0_9"/>
<keyword evidence="1" id="KW-0812">Transmembrane</keyword>
<keyword evidence="3" id="KW-1185">Reference proteome</keyword>
<organism evidence="2 3">
    <name type="scientific">Blautia hydrogenotrophica (strain DSM 10507 / JCM 14656 / S5a33)</name>
    <name type="common">Ruminococcus hydrogenotrophicus</name>
    <dbReference type="NCBI Taxonomy" id="476272"/>
    <lineage>
        <taxon>Bacteria</taxon>
        <taxon>Bacillati</taxon>
        <taxon>Bacillota</taxon>
        <taxon>Clostridia</taxon>
        <taxon>Lachnospirales</taxon>
        <taxon>Lachnospiraceae</taxon>
        <taxon>Blautia</taxon>
    </lineage>
</organism>
<dbReference type="RefSeq" id="WP_005950656.1">
    <property type="nucleotide sequence ID" value="NZ_CP136423.1"/>
</dbReference>
<feature type="transmembrane region" description="Helical" evidence="1">
    <location>
        <begin position="93"/>
        <end position="113"/>
    </location>
</feature>
<sequence>MEKNAPGRSFLKVTGILCIIYGVFLVLSTAGSMMSYQAMTSGNMTDEVMAVLEQSGVTSQSLLFSIIYVAVGAVIFLVAGILGVMYSKKTEKAGICVIMGILLIVYFVFNFGYSAMTTGVTVAGIISTIVMLIVPFLYLWGGLKNKEVNEPQESEKTI</sequence>
<comment type="caution">
    <text evidence="2">The sequence shown here is derived from an EMBL/GenBank/DDBJ whole genome shotgun (WGS) entry which is preliminary data.</text>
</comment>
<name>C0CPV6_BLAHS</name>
<dbReference type="eggNOG" id="ENOG50325CU">
    <property type="taxonomic scope" value="Bacteria"/>
</dbReference>
<keyword evidence="1" id="KW-0472">Membrane</keyword>
<feature type="transmembrane region" description="Helical" evidence="1">
    <location>
        <begin position="12"/>
        <end position="34"/>
    </location>
</feature>
<proteinExistence type="predicted"/>
<evidence type="ECO:0000256" key="1">
    <source>
        <dbReference type="SAM" id="Phobius"/>
    </source>
</evidence>
<gene>
    <name evidence="2" type="ORF">RUMHYD_02907</name>
</gene>
<dbReference type="Proteomes" id="UP000003100">
    <property type="component" value="Unassembled WGS sequence"/>
</dbReference>
<reference evidence="2 3" key="1">
    <citation type="submission" date="2009-01" db="EMBL/GenBank/DDBJ databases">
        <authorList>
            <person name="Fulton L."/>
            <person name="Clifton S."/>
            <person name="Fulton B."/>
            <person name="Xu J."/>
            <person name="Minx P."/>
            <person name="Pepin K.H."/>
            <person name="Johnson M."/>
            <person name="Bhonagiri V."/>
            <person name="Nash W.E."/>
            <person name="Mardis E.R."/>
            <person name="Wilson R.K."/>
        </authorList>
    </citation>
    <scope>NUCLEOTIDE SEQUENCE [LARGE SCALE GENOMIC DNA]</scope>
    <source>
        <strain evidence="3">DSM 10507 / JCM 14656 / S5a33</strain>
    </source>
</reference>
<accession>C0CPV6</accession>
<dbReference type="EMBL" id="ACBZ01000159">
    <property type="protein sequence ID" value="EEG48199.1"/>
    <property type="molecule type" value="Genomic_DNA"/>
</dbReference>
<keyword evidence="1" id="KW-1133">Transmembrane helix</keyword>
<evidence type="ECO:0000313" key="3">
    <source>
        <dbReference type="Proteomes" id="UP000003100"/>
    </source>
</evidence>
<feature type="transmembrane region" description="Helical" evidence="1">
    <location>
        <begin position="62"/>
        <end position="86"/>
    </location>
</feature>
<evidence type="ECO:0008006" key="4">
    <source>
        <dbReference type="Google" id="ProtNLM"/>
    </source>
</evidence>
<dbReference type="AlphaFoldDB" id="C0CPV6"/>
<dbReference type="PATRIC" id="fig|476272.21.peg.1041"/>
<dbReference type="GeneID" id="86823035"/>
<reference evidence="2 3" key="2">
    <citation type="submission" date="2009-02" db="EMBL/GenBank/DDBJ databases">
        <title>Draft genome sequence of Blautia hydrogenotrophica DSM 10507 (Ruminococcus hydrogenotrophicus DSM 10507).</title>
        <authorList>
            <person name="Sudarsanam P."/>
            <person name="Ley R."/>
            <person name="Guruge J."/>
            <person name="Turnbaugh P.J."/>
            <person name="Mahowald M."/>
            <person name="Liep D."/>
            <person name="Gordon J."/>
        </authorList>
    </citation>
    <scope>NUCLEOTIDE SEQUENCE [LARGE SCALE GENOMIC DNA]</scope>
    <source>
        <strain evidence="3">DSM 10507 / JCM 14656 / S5a33</strain>
    </source>
</reference>
<feature type="transmembrane region" description="Helical" evidence="1">
    <location>
        <begin position="119"/>
        <end position="140"/>
    </location>
</feature>